<dbReference type="EMBL" id="JAUEPS010000012">
    <property type="protein sequence ID" value="KAK0460490.1"/>
    <property type="molecule type" value="Genomic_DNA"/>
</dbReference>
<dbReference type="GeneID" id="85363723"/>
<keyword evidence="2" id="KW-1185">Reference proteome</keyword>
<dbReference type="AlphaFoldDB" id="A0AA39N7K4"/>
<dbReference type="RefSeq" id="XP_060332529.1">
    <property type="nucleotide sequence ID" value="XM_060480175.1"/>
</dbReference>
<evidence type="ECO:0000313" key="2">
    <source>
        <dbReference type="Proteomes" id="UP001175211"/>
    </source>
</evidence>
<proteinExistence type="predicted"/>
<accession>A0AA39N7K4</accession>
<dbReference type="Proteomes" id="UP001175211">
    <property type="component" value="Unassembled WGS sequence"/>
</dbReference>
<gene>
    <name evidence="1" type="ORF">EV420DRAFT_1746766</name>
</gene>
<comment type="caution">
    <text evidence="1">The sequence shown here is derived from an EMBL/GenBank/DDBJ whole genome shotgun (WGS) entry which is preliminary data.</text>
</comment>
<evidence type="ECO:0000313" key="1">
    <source>
        <dbReference type="EMBL" id="KAK0460490.1"/>
    </source>
</evidence>
<reference evidence="1" key="1">
    <citation type="submission" date="2023-06" db="EMBL/GenBank/DDBJ databases">
        <authorList>
            <consortium name="Lawrence Berkeley National Laboratory"/>
            <person name="Ahrendt S."/>
            <person name="Sahu N."/>
            <person name="Indic B."/>
            <person name="Wong-Bajracharya J."/>
            <person name="Merenyi Z."/>
            <person name="Ke H.-M."/>
            <person name="Monk M."/>
            <person name="Kocsube S."/>
            <person name="Drula E."/>
            <person name="Lipzen A."/>
            <person name="Balint B."/>
            <person name="Henrissat B."/>
            <person name="Andreopoulos B."/>
            <person name="Martin F.M."/>
            <person name="Harder C.B."/>
            <person name="Rigling D."/>
            <person name="Ford K.L."/>
            <person name="Foster G.D."/>
            <person name="Pangilinan J."/>
            <person name="Papanicolaou A."/>
            <person name="Barry K."/>
            <person name="LaButti K."/>
            <person name="Viragh M."/>
            <person name="Koriabine M."/>
            <person name="Yan M."/>
            <person name="Riley R."/>
            <person name="Champramary S."/>
            <person name="Plett K.L."/>
            <person name="Tsai I.J."/>
            <person name="Slot J."/>
            <person name="Sipos G."/>
            <person name="Plett J."/>
            <person name="Nagy L.G."/>
            <person name="Grigoriev I.V."/>
        </authorList>
    </citation>
    <scope>NUCLEOTIDE SEQUENCE</scope>
    <source>
        <strain evidence="1">CCBAS 213</strain>
    </source>
</reference>
<sequence length="220" mass="25230">MTPKQERISTVADRIYEEILPNRHILGLLYPLQSPRQWFLIPVPFHKDVSEPRSIDDYDFTSANRYAIFFKSDPDHFGQNDLIRNLFDARWYGPVLVLKLDGSRTRLSDVMPTEVEDIDMMIHRFSPPTGMKNASESTCSTKLEKLLKGFTKSVGKDLSDFKCVNPNWTPAMYEMEDNDIIDAMLECLLPLRPHKLLLTTNSHHRSGGVPPILTVVHATM</sequence>
<organism evidence="1 2">
    <name type="scientific">Armillaria tabescens</name>
    <name type="common">Ringless honey mushroom</name>
    <name type="synonym">Agaricus tabescens</name>
    <dbReference type="NCBI Taxonomy" id="1929756"/>
    <lineage>
        <taxon>Eukaryota</taxon>
        <taxon>Fungi</taxon>
        <taxon>Dikarya</taxon>
        <taxon>Basidiomycota</taxon>
        <taxon>Agaricomycotina</taxon>
        <taxon>Agaricomycetes</taxon>
        <taxon>Agaricomycetidae</taxon>
        <taxon>Agaricales</taxon>
        <taxon>Marasmiineae</taxon>
        <taxon>Physalacriaceae</taxon>
        <taxon>Desarmillaria</taxon>
    </lineage>
</organism>
<dbReference type="Gene3D" id="3.10.20.90">
    <property type="entry name" value="Phosphatidylinositol 3-kinase Catalytic Subunit, Chain A, domain 1"/>
    <property type="match status" value="1"/>
</dbReference>
<protein>
    <submittedName>
        <fullName evidence="1">Uncharacterized protein</fullName>
    </submittedName>
</protein>
<name>A0AA39N7K4_ARMTA</name>